<protein>
    <recommendedName>
        <fullName evidence="1">N-acetyltransferase domain-containing protein</fullName>
    </recommendedName>
</protein>
<dbReference type="GO" id="GO:0016747">
    <property type="term" value="F:acyltransferase activity, transferring groups other than amino-acyl groups"/>
    <property type="evidence" value="ECO:0007669"/>
    <property type="project" value="InterPro"/>
</dbReference>
<evidence type="ECO:0000313" key="2">
    <source>
        <dbReference type="EMBL" id="KXU05915.1"/>
    </source>
</evidence>
<evidence type="ECO:0000313" key="3">
    <source>
        <dbReference type="Proteomes" id="UP000070353"/>
    </source>
</evidence>
<dbReference type="Pfam" id="PF00583">
    <property type="entry name" value="Acetyltransf_1"/>
    <property type="match status" value="1"/>
</dbReference>
<dbReference type="RefSeq" id="WP_061406977.1">
    <property type="nucleotide sequence ID" value="NZ_KQ970759.1"/>
</dbReference>
<name>A0A139QTY5_STROR</name>
<feature type="domain" description="N-acetyltransferase" evidence="1">
    <location>
        <begin position="8"/>
        <end position="171"/>
    </location>
</feature>
<dbReference type="PANTHER" id="PTHR43072:SF60">
    <property type="entry name" value="L-2,4-DIAMINOBUTYRIC ACID ACETYLTRANSFERASE"/>
    <property type="match status" value="1"/>
</dbReference>
<gene>
    <name evidence="2" type="ORF">SORDD24_00377</name>
</gene>
<dbReference type="PROSITE" id="PS51186">
    <property type="entry name" value="GNAT"/>
    <property type="match status" value="1"/>
</dbReference>
<accession>A0A139QTY5</accession>
<dbReference type="CDD" id="cd04301">
    <property type="entry name" value="NAT_SF"/>
    <property type="match status" value="1"/>
</dbReference>
<dbReference type="OrthoDB" id="5319888at2"/>
<dbReference type="InterPro" id="IPR016181">
    <property type="entry name" value="Acyl_CoA_acyltransferase"/>
</dbReference>
<sequence length="171" mass="19801">MKHNKQSITLREARENDKEIFVELTSALSRFNRQHHDEKSTYDDYSQVLEAIKSQALKTFENRDDGRTHIILAENHQDIVGYGLARVYDEDATADNGTGQIGLIDELFVSGSVRGKGIGYMLLDDCMEWLKKTNIQRVKLHAYSWNDSAKCIYERKGFKAYAISYEKWLEE</sequence>
<evidence type="ECO:0000259" key="1">
    <source>
        <dbReference type="PROSITE" id="PS51186"/>
    </source>
</evidence>
<proteinExistence type="predicted"/>
<dbReference type="EMBL" id="LQZB01000044">
    <property type="protein sequence ID" value="KXU05915.1"/>
    <property type="molecule type" value="Genomic_DNA"/>
</dbReference>
<dbReference type="PATRIC" id="fig|1303.84.peg.408"/>
<dbReference type="InterPro" id="IPR000182">
    <property type="entry name" value="GNAT_dom"/>
</dbReference>
<comment type="caution">
    <text evidence="2">The sequence shown here is derived from an EMBL/GenBank/DDBJ whole genome shotgun (WGS) entry which is preliminary data.</text>
</comment>
<dbReference type="Proteomes" id="UP000070353">
    <property type="component" value="Unassembled WGS sequence"/>
</dbReference>
<dbReference type="SUPFAM" id="SSF55729">
    <property type="entry name" value="Acyl-CoA N-acyltransferases (Nat)"/>
    <property type="match status" value="1"/>
</dbReference>
<organism evidence="2 3">
    <name type="scientific">Streptococcus oralis</name>
    <dbReference type="NCBI Taxonomy" id="1303"/>
    <lineage>
        <taxon>Bacteria</taxon>
        <taxon>Bacillati</taxon>
        <taxon>Bacillota</taxon>
        <taxon>Bacilli</taxon>
        <taxon>Lactobacillales</taxon>
        <taxon>Streptococcaceae</taxon>
        <taxon>Streptococcus</taxon>
    </lineage>
</organism>
<dbReference type="Gene3D" id="3.40.630.30">
    <property type="match status" value="1"/>
</dbReference>
<reference evidence="2 3" key="1">
    <citation type="submission" date="2016-01" db="EMBL/GenBank/DDBJ databases">
        <title>Highly variable Streptococcus oralis are common among viridans streptococci isolated from primates.</title>
        <authorList>
            <person name="Denapaite D."/>
            <person name="Rieger M."/>
            <person name="Koendgen S."/>
            <person name="Brueckner R."/>
            <person name="Ochigava I."/>
            <person name="Kappeler P."/>
            <person name="Maetz-Rensing K."/>
            <person name="Leendertz F."/>
            <person name="Hakenbeck R."/>
        </authorList>
    </citation>
    <scope>NUCLEOTIDE SEQUENCE [LARGE SCALE GENOMIC DNA]</scope>
    <source>
        <strain evidence="2 3">DD24</strain>
    </source>
</reference>
<dbReference type="AlphaFoldDB" id="A0A139QTY5"/>
<dbReference type="PANTHER" id="PTHR43072">
    <property type="entry name" value="N-ACETYLTRANSFERASE"/>
    <property type="match status" value="1"/>
</dbReference>